<gene>
    <name evidence="2" type="ORF">UX86_C0024G0009</name>
</gene>
<dbReference type="AlphaFoldDB" id="A0A0G1S258"/>
<feature type="signal peptide" evidence="1">
    <location>
        <begin position="1"/>
        <end position="25"/>
    </location>
</feature>
<evidence type="ECO:0000313" key="2">
    <source>
        <dbReference type="EMBL" id="KKU63461.1"/>
    </source>
</evidence>
<evidence type="ECO:0000256" key="1">
    <source>
        <dbReference type="SAM" id="SignalP"/>
    </source>
</evidence>
<sequence>MKQSLMLLLGLVLAAFALRPGTASAAGKWTSNMFNGTGLEWCMSLIPSESTCRTYLGAYANDKLVIKWNDEWNRGSAENWTNPPYGAKMTYQWNGKTKGGTGTSRHYKYVWVGDCVANPGLLAEGESCAWGQFAVSGDPEIILGSTN</sequence>
<dbReference type="EMBL" id="LCNU01000024">
    <property type="protein sequence ID" value="KKU63461.1"/>
    <property type="molecule type" value="Genomic_DNA"/>
</dbReference>
<name>A0A0G1S258_9BACT</name>
<dbReference type="Proteomes" id="UP000034502">
    <property type="component" value="Unassembled WGS sequence"/>
</dbReference>
<comment type="caution">
    <text evidence="2">The sequence shown here is derived from an EMBL/GenBank/DDBJ whole genome shotgun (WGS) entry which is preliminary data.</text>
</comment>
<accession>A0A0G1S258</accession>
<evidence type="ECO:0000313" key="3">
    <source>
        <dbReference type="Proteomes" id="UP000034502"/>
    </source>
</evidence>
<keyword evidence="1" id="KW-0732">Signal</keyword>
<organism evidence="2 3">
    <name type="scientific">Candidatus Amesbacteria bacterium GW2011_GWC1_47_15</name>
    <dbReference type="NCBI Taxonomy" id="1618364"/>
    <lineage>
        <taxon>Bacteria</taxon>
        <taxon>Candidatus Amesiibacteriota</taxon>
    </lineage>
</organism>
<dbReference type="STRING" id="1618364.UX86_C0024G0009"/>
<protein>
    <submittedName>
        <fullName evidence="2">Uncharacterized protein</fullName>
    </submittedName>
</protein>
<proteinExistence type="predicted"/>
<reference evidence="2 3" key="1">
    <citation type="journal article" date="2015" name="Nature">
        <title>rRNA introns, odd ribosomes, and small enigmatic genomes across a large radiation of phyla.</title>
        <authorList>
            <person name="Brown C.T."/>
            <person name="Hug L.A."/>
            <person name="Thomas B.C."/>
            <person name="Sharon I."/>
            <person name="Castelle C.J."/>
            <person name="Singh A."/>
            <person name="Wilkins M.J."/>
            <person name="Williams K.H."/>
            <person name="Banfield J.F."/>
        </authorList>
    </citation>
    <scope>NUCLEOTIDE SEQUENCE [LARGE SCALE GENOMIC DNA]</scope>
</reference>
<feature type="chain" id="PRO_5002539547" evidence="1">
    <location>
        <begin position="26"/>
        <end position="147"/>
    </location>
</feature>